<feature type="transmembrane region" description="Helical" evidence="1">
    <location>
        <begin position="81"/>
        <end position="101"/>
    </location>
</feature>
<keyword evidence="1" id="KW-0472">Membrane</keyword>
<dbReference type="EMBL" id="JAFMYW010000003">
    <property type="protein sequence ID" value="MBO0949328.1"/>
    <property type="molecule type" value="Genomic_DNA"/>
</dbReference>
<proteinExistence type="predicted"/>
<reference evidence="2 3" key="1">
    <citation type="submission" date="2021-03" db="EMBL/GenBank/DDBJ databases">
        <title>Fibrella sp. HMF5405 genome sequencing and assembly.</title>
        <authorList>
            <person name="Kang H."/>
            <person name="Kim H."/>
            <person name="Bae S."/>
            <person name="Joh K."/>
        </authorList>
    </citation>
    <scope>NUCLEOTIDE SEQUENCE [LARGE SCALE GENOMIC DNA]</scope>
    <source>
        <strain evidence="2 3">HMF5405</strain>
    </source>
</reference>
<dbReference type="Pfam" id="PF14108">
    <property type="entry name" value="ABA4-like"/>
    <property type="match status" value="1"/>
</dbReference>
<keyword evidence="3" id="KW-1185">Reference proteome</keyword>
<accession>A0ABS3JH40</accession>
<comment type="caution">
    <text evidence="2">The sequence shown here is derived from an EMBL/GenBank/DDBJ whole genome shotgun (WGS) entry which is preliminary data.</text>
</comment>
<evidence type="ECO:0000313" key="3">
    <source>
        <dbReference type="Proteomes" id="UP000664628"/>
    </source>
</evidence>
<dbReference type="RefSeq" id="WP_207329294.1">
    <property type="nucleotide sequence ID" value="NZ_JAFMYW010000003.1"/>
</dbReference>
<gene>
    <name evidence="2" type="ORF">J2I46_12095</name>
</gene>
<feature type="transmembrane region" description="Helical" evidence="1">
    <location>
        <begin position="32"/>
        <end position="52"/>
    </location>
</feature>
<dbReference type="Proteomes" id="UP000664628">
    <property type="component" value="Unassembled WGS sequence"/>
</dbReference>
<feature type="transmembrane region" description="Helical" evidence="1">
    <location>
        <begin position="6"/>
        <end position="25"/>
    </location>
</feature>
<protein>
    <submittedName>
        <fullName evidence="2">DUF4281 domain-containing protein</fullName>
    </submittedName>
</protein>
<dbReference type="PANTHER" id="PTHR34543:SF1">
    <property type="entry name" value="PROTEIN ABA DEFICIENT 4, CHLOROPLASTIC"/>
    <property type="match status" value="1"/>
</dbReference>
<keyword evidence="1" id="KW-0812">Transmembrane</keyword>
<evidence type="ECO:0000313" key="2">
    <source>
        <dbReference type="EMBL" id="MBO0949328.1"/>
    </source>
</evidence>
<evidence type="ECO:0000256" key="1">
    <source>
        <dbReference type="SAM" id="Phobius"/>
    </source>
</evidence>
<organism evidence="2 3">
    <name type="scientific">Fibrella forsythiae</name>
    <dbReference type="NCBI Taxonomy" id="2817061"/>
    <lineage>
        <taxon>Bacteria</taxon>
        <taxon>Pseudomonadati</taxon>
        <taxon>Bacteroidota</taxon>
        <taxon>Cytophagia</taxon>
        <taxon>Cytophagales</taxon>
        <taxon>Spirosomataceae</taxon>
        <taxon>Fibrella</taxon>
    </lineage>
</organism>
<feature type="transmembrane region" description="Helical" evidence="1">
    <location>
        <begin position="113"/>
        <end position="135"/>
    </location>
</feature>
<dbReference type="InterPro" id="IPR025461">
    <property type="entry name" value="ABA4-like"/>
</dbReference>
<name>A0ABS3JH40_9BACT</name>
<sequence>MSNETAFSLANALVFPQWLLMIVAPRWRVTQWLTRTLLVPALLAIMYAYYLFTSTGGSLDFMSFASLKGVMTLFQQGGEQVMLAGWIHYLAFDLVAGCWILRDAQQHNIAHGWLIPCLLFCFMLGPMGMLLYVVVRGVDDSRKSIVGSRAAKE</sequence>
<keyword evidence="1" id="KW-1133">Transmembrane helix</keyword>
<dbReference type="PANTHER" id="PTHR34543">
    <property type="entry name" value="PROTEIN ABA DEFICIENT 4, CHLOROPLASTIC"/>
    <property type="match status" value="1"/>
</dbReference>